<sequence length="1060" mass="112782">MAGRLRLKPLHQQVIVVTGASSGIGLATVRQAAAGGAAVVLAWRDGEVLARIAGEIESAGGRALGVPTDVDDEAAMKALAEAAVTRFGRIDSWVNNAGIAVHGDPSALSTPDHERVLRTDYWGTVFGSLAALAHFRARGGAEAIINVGSIASDFSSPLLTVHSATKHAVRAYTNSLRLEVLARREPVSLTLVKPSMIGTPGIHEHGRDLGDWQLAMPIAYAHEIVADAILTAATRPLREVTVGSAGILATAFARSFPGLYQRLAARGSDAMKQARQRPHADSLYTPIANGRVRSDIFVRETSLATALETRPAIKIAAKAGAGLLAGRERRCCRAERAERPGHRVRHGADGAARNLLSVPRGAFRPRGASDRCPYRGLPRSLGRALHGLDRAHRRTAHRCSGGRGSGGEMTLSLPTDAPPASGGDRIQQRRRSCASVPSIWRDEFGPADCPGTEGGNSRFRIGCAVSIGLTGRQSPAAADRYDMNEALQQIPIGSVSPRADSPRRDGSARSVRALRRPAMPRLMAALWTMLATVAALLALAAPASAQLAPEPESDAAAAPTDPMGRLTPRGTVTGLIDALAARDYARSAYYFDLPLEDDSEQAEQGAQLAQQFQAALDHGGTLLSFAALSNQASGRIDDGLSVDAEQVGAFGGEEAVPILLSRSESADGTPIWRISSQTINALESEGPPADALDQPADADAVLVAGAPLSDWALLLGIAAGSFVVFWLISAAILAVMRATIADREKSSFYRFTSAALPPFSLLLAVIGFQFWAESVEASIVARQTLQRYIGIIAWVALAWFLLRLVDAVAQVTKTRLERQERRQAVAMVTLLRRSAKILLFIIAVVAILDTFGVDVTTGIAALGIGGIALALGAQKTIENLVGSVSVIADRPVQAGDFCRVGDMVGTVEDIGIRSTRIRTLERTVVTIPNGDFSSQKIENFAKRDRFLFNPTIGVEYGISAAKLREGIGIVEQVLREHDKIDNDGARACLGNFGESSLDIEVFSYITVGDFTESVFIRQELLLAIFGRLEAAGLAIAFPTRMVHLVQDSPKESARESQTRT</sequence>
<name>M2U6G2_9SPHN</name>
<dbReference type="Gene3D" id="1.10.287.1260">
    <property type="match status" value="1"/>
</dbReference>
<dbReference type="GO" id="GO:0016491">
    <property type="term" value="F:oxidoreductase activity"/>
    <property type="evidence" value="ECO:0007669"/>
    <property type="project" value="UniProtKB-KW"/>
</dbReference>
<evidence type="ECO:0000256" key="6">
    <source>
        <dbReference type="ARBA" id="ARBA00022989"/>
    </source>
</evidence>
<dbReference type="InterPro" id="IPR006685">
    <property type="entry name" value="MscS_channel_2nd"/>
</dbReference>
<dbReference type="SUPFAM" id="SSF50182">
    <property type="entry name" value="Sm-like ribonucleoproteins"/>
    <property type="match status" value="1"/>
</dbReference>
<dbReference type="Pfam" id="PF00924">
    <property type="entry name" value="MS_channel_2nd"/>
    <property type="match status" value="1"/>
</dbReference>
<evidence type="ECO:0000256" key="8">
    <source>
        <dbReference type="ARBA" id="ARBA00023136"/>
    </source>
</evidence>
<accession>M2U6G2</accession>
<evidence type="ECO:0000256" key="10">
    <source>
        <dbReference type="SAM" id="Phobius"/>
    </source>
</evidence>
<feature type="domain" description="Mechanosensitive ion channel MscS" evidence="11">
    <location>
        <begin position="876"/>
        <end position="941"/>
    </location>
</feature>
<dbReference type="SUPFAM" id="SSF82861">
    <property type="entry name" value="Mechanosensitive channel protein MscS (YggB), transmembrane region"/>
    <property type="match status" value="1"/>
</dbReference>
<dbReference type="InterPro" id="IPR023408">
    <property type="entry name" value="MscS_beta-dom_sf"/>
</dbReference>
<protein>
    <submittedName>
        <fullName evidence="14">Potassium efflux system KefA protein / Small-conductance mechanosensitive channel</fullName>
    </submittedName>
</protein>
<dbReference type="PANTHER" id="PTHR44196">
    <property type="entry name" value="DEHYDROGENASE/REDUCTASE SDR FAMILY MEMBER 7B"/>
    <property type="match status" value="1"/>
</dbReference>
<comment type="caution">
    <text evidence="14">The sequence shown here is derived from an EMBL/GenBank/DDBJ whole genome shotgun (WGS) entry which is preliminary data.</text>
</comment>
<dbReference type="NCBIfam" id="NF005495">
    <property type="entry name" value="PRK07109.1"/>
    <property type="match status" value="1"/>
</dbReference>
<evidence type="ECO:0000313" key="14">
    <source>
        <dbReference type="EMBL" id="EMD83588.1"/>
    </source>
</evidence>
<evidence type="ECO:0000259" key="12">
    <source>
        <dbReference type="Pfam" id="PF21082"/>
    </source>
</evidence>
<dbReference type="InterPro" id="IPR036291">
    <property type="entry name" value="NAD(P)-bd_dom_sf"/>
</dbReference>
<comment type="similarity">
    <text evidence="3">Belongs to the MscS (TC 1.A.23) family.</text>
</comment>
<feature type="transmembrane region" description="Helical" evidence="10">
    <location>
        <begin position="711"/>
        <end position="736"/>
    </location>
</feature>
<organism evidence="14 15">
    <name type="scientific">Pacificimonas flava</name>
    <dbReference type="NCBI Taxonomy" id="1234595"/>
    <lineage>
        <taxon>Bacteria</taxon>
        <taxon>Pseudomonadati</taxon>
        <taxon>Pseudomonadota</taxon>
        <taxon>Alphaproteobacteria</taxon>
        <taxon>Sphingomonadales</taxon>
        <taxon>Sphingosinicellaceae</taxon>
        <taxon>Pacificimonas</taxon>
    </lineage>
</organism>
<feature type="transmembrane region" description="Helical" evidence="10">
    <location>
        <begin position="830"/>
        <end position="849"/>
    </location>
</feature>
<feature type="domain" description="Mechanosensitive ion channel MscS C-terminal" evidence="12">
    <location>
        <begin position="951"/>
        <end position="1035"/>
    </location>
</feature>
<gene>
    <name evidence="14" type="ORF">C725_0560</name>
</gene>
<evidence type="ECO:0000256" key="3">
    <source>
        <dbReference type="ARBA" id="ARBA00008017"/>
    </source>
</evidence>
<dbReference type="AlphaFoldDB" id="M2U6G2"/>
<evidence type="ECO:0000256" key="2">
    <source>
        <dbReference type="ARBA" id="ARBA00006484"/>
    </source>
</evidence>
<dbReference type="Gene3D" id="3.30.70.100">
    <property type="match status" value="1"/>
</dbReference>
<dbReference type="GO" id="GO:0005886">
    <property type="term" value="C:plasma membrane"/>
    <property type="evidence" value="ECO:0007669"/>
    <property type="project" value="UniProtKB-SubCell"/>
</dbReference>
<dbReference type="InterPro" id="IPR011014">
    <property type="entry name" value="MscS_channel_TM-2"/>
</dbReference>
<dbReference type="Pfam" id="PF21088">
    <property type="entry name" value="MS_channel_1st"/>
    <property type="match status" value="1"/>
</dbReference>
<dbReference type="InterPro" id="IPR010920">
    <property type="entry name" value="LSM_dom_sf"/>
</dbReference>
<evidence type="ECO:0000256" key="9">
    <source>
        <dbReference type="SAM" id="MobiDB-lite"/>
    </source>
</evidence>
<evidence type="ECO:0000256" key="1">
    <source>
        <dbReference type="ARBA" id="ARBA00004651"/>
    </source>
</evidence>
<evidence type="ECO:0000259" key="11">
    <source>
        <dbReference type="Pfam" id="PF00924"/>
    </source>
</evidence>
<dbReference type="InterPro" id="IPR002347">
    <property type="entry name" value="SDR_fam"/>
</dbReference>
<proteinExistence type="inferred from homology"/>
<keyword evidence="7" id="KW-0560">Oxidoreductase</keyword>
<dbReference type="SUPFAM" id="SSF82689">
    <property type="entry name" value="Mechanosensitive channel protein MscS (YggB), C-terminal domain"/>
    <property type="match status" value="1"/>
</dbReference>
<dbReference type="PANTHER" id="PTHR44196:SF1">
    <property type="entry name" value="DEHYDROGENASE_REDUCTASE SDR FAMILY MEMBER 7B"/>
    <property type="match status" value="1"/>
</dbReference>
<dbReference type="PATRIC" id="fig|1234595.3.peg.559"/>
<evidence type="ECO:0000256" key="7">
    <source>
        <dbReference type="ARBA" id="ARBA00023002"/>
    </source>
</evidence>
<evidence type="ECO:0000259" key="13">
    <source>
        <dbReference type="Pfam" id="PF21088"/>
    </source>
</evidence>
<comment type="subcellular location">
    <subcellularLocation>
        <location evidence="1">Cell membrane</location>
        <topology evidence="1">Multi-pass membrane protein</topology>
    </subcellularLocation>
</comment>
<keyword evidence="15" id="KW-1185">Reference proteome</keyword>
<feature type="compositionally biased region" description="Low complexity" evidence="9">
    <location>
        <begin position="550"/>
        <end position="562"/>
    </location>
</feature>
<dbReference type="Proteomes" id="UP000011717">
    <property type="component" value="Unassembled WGS sequence"/>
</dbReference>
<feature type="region of interest" description="Disordered" evidence="9">
    <location>
        <begin position="492"/>
        <end position="512"/>
    </location>
</feature>
<dbReference type="PRINTS" id="PR00081">
    <property type="entry name" value="GDHRDH"/>
</dbReference>
<feature type="region of interest" description="Disordered" evidence="9">
    <location>
        <begin position="550"/>
        <end position="569"/>
    </location>
</feature>
<reference evidence="14 15" key="1">
    <citation type="journal article" date="2013" name="Genome Announc.">
        <title>Draft Genome Sequence of Strain JLT2015T, Belonging to the Family Sphingomonadaceae of the Alphaproteobacteria.</title>
        <authorList>
            <person name="Tang K."/>
            <person name="Liu K."/>
            <person name="Li S."/>
            <person name="Jiao N."/>
        </authorList>
    </citation>
    <scope>NUCLEOTIDE SEQUENCE [LARGE SCALE GENOMIC DNA]</scope>
    <source>
        <strain evidence="14 15">JLT2015</strain>
    </source>
</reference>
<dbReference type="RefSeq" id="WP_008600017.1">
    <property type="nucleotide sequence ID" value="NZ_AMRV01000002.1"/>
</dbReference>
<dbReference type="EMBL" id="AMRV01000002">
    <property type="protein sequence ID" value="EMD83588.1"/>
    <property type="molecule type" value="Genomic_DNA"/>
</dbReference>
<dbReference type="Pfam" id="PF00106">
    <property type="entry name" value="adh_short"/>
    <property type="match status" value="1"/>
</dbReference>
<dbReference type="PRINTS" id="PR00080">
    <property type="entry name" value="SDRFAMILY"/>
</dbReference>
<dbReference type="GO" id="GO:0008381">
    <property type="term" value="F:mechanosensitive monoatomic ion channel activity"/>
    <property type="evidence" value="ECO:0007669"/>
    <property type="project" value="UniProtKB-ARBA"/>
</dbReference>
<evidence type="ECO:0000256" key="4">
    <source>
        <dbReference type="ARBA" id="ARBA00022475"/>
    </source>
</evidence>
<keyword evidence="4" id="KW-1003">Cell membrane</keyword>
<keyword evidence="5 10" id="KW-0812">Transmembrane</keyword>
<feature type="domain" description="Mechanosensitive ion channel transmembrane helices 2/3" evidence="13">
    <location>
        <begin position="836"/>
        <end position="874"/>
    </location>
</feature>
<dbReference type="InterPro" id="IPR049142">
    <property type="entry name" value="MS_channel_1st"/>
</dbReference>
<feature type="transmembrane region" description="Helical" evidence="10">
    <location>
        <begin position="791"/>
        <end position="809"/>
    </location>
</feature>
<dbReference type="SUPFAM" id="SSF51735">
    <property type="entry name" value="NAD(P)-binding Rossmann-fold domains"/>
    <property type="match status" value="1"/>
</dbReference>
<feature type="transmembrane region" description="Helical" evidence="10">
    <location>
        <begin position="748"/>
        <end position="771"/>
    </location>
</feature>
<dbReference type="Pfam" id="PF21082">
    <property type="entry name" value="MS_channel_3rd"/>
    <property type="match status" value="1"/>
</dbReference>
<evidence type="ECO:0000256" key="5">
    <source>
        <dbReference type="ARBA" id="ARBA00022692"/>
    </source>
</evidence>
<comment type="similarity">
    <text evidence="2">Belongs to the short-chain dehydrogenases/reductases (SDR) family.</text>
</comment>
<dbReference type="InterPro" id="IPR011066">
    <property type="entry name" value="MscS_channel_C_sf"/>
</dbReference>
<feature type="region of interest" description="Disordered" evidence="9">
    <location>
        <begin position="392"/>
        <end position="412"/>
    </location>
</feature>
<dbReference type="OrthoDB" id="9809206at2"/>
<dbReference type="Gene3D" id="2.30.30.60">
    <property type="match status" value="1"/>
</dbReference>
<dbReference type="InterPro" id="IPR049278">
    <property type="entry name" value="MS_channel_C"/>
</dbReference>
<dbReference type="Gene3D" id="3.40.50.720">
    <property type="entry name" value="NAD(P)-binding Rossmann-like Domain"/>
    <property type="match status" value="1"/>
</dbReference>
<keyword evidence="6 10" id="KW-1133">Transmembrane helix</keyword>
<evidence type="ECO:0000313" key="15">
    <source>
        <dbReference type="Proteomes" id="UP000011717"/>
    </source>
</evidence>
<keyword evidence="8 10" id="KW-0472">Membrane</keyword>